<keyword evidence="3" id="KW-1185">Reference proteome</keyword>
<evidence type="ECO:0000256" key="1">
    <source>
        <dbReference type="SAM" id="Phobius"/>
    </source>
</evidence>
<organism evidence="2 3">
    <name type="scientific">Hydrocarboniclastica marina</name>
    <dbReference type="NCBI Taxonomy" id="2259620"/>
    <lineage>
        <taxon>Bacteria</taxon>
        <taxon>Pseudomonadati</taxon>
        <taxon>Pseudomonadota</taxon>
        <taxon>Gammaproteobacteria</taxon>
        <taxon>Alteromonadales</taxon>
        <taxon>Alteromonadaceae</taxon>
        <taxon>Hydrocarboniclastica</taxon>
    </lineage>
</organism>
<keyword evidence="1" id="KW-0812">Transmembrane</keyword>
<accession>A0A4P7XCN8</accession>
<sequence length="215" mass="23344">MTESNSPQVDPRAVRRGRVIALSLFAIALLPIVLASWMYFGGWGAVGGTANKGELLQPVGAVETLGLRTVDNTPLTDRFFPAREEPLWLILTIAEACDTACRKALHEVRQVHIALGKESERVERGLWVVQSTAAGAGESISDGQTLGQQYPELVLLEHESGQARPELPGAAELQTSYQIYVIDPNGNIVLRYDASNAGEDLLDDLKKLLRLSNIG</sequence>
<dbReference type="EMBL" id="CP031093">
    <property type="protein sequence ID" value="QCF24516.1"/>
    <property type="molecule type" value="Genomic_DNA"/>
</dbReference>
<evidence type="ECO:0008006" key="4">
    <source>
        <dbReference type="Google" id="ProtNLM"/>
    </source>
</evidence>
<protein>
    <recommendedName>
        <fullName evidence="4">Cytochrome oxidase assembly protein</fullName>
    </recommendedName>
</protein>
<keyword evidence="1" id="KW-1133">Transmembrane helix</keyword>
<reference evidence="2 3" key="1">
    <citation type="submission" date="2018-07" db="EMBL/GenBank/DDBJ databases">
        <title>Marsedoiliclastica nanhaica gen. nov. sp. nov., a novel marine hydrocarbonoclastic bacterium isolated from an in-situ enriched hydrocarbon-degrading consortium in deep-sea sediment.</title>
        <authorList>
            <person name="Dong C."/>
            <person name="Ma T."/>
            <person name="Liu R."/>
            <person name="Shao Z."/>
        </authorList>
    </citation>
    <scope>NUCLEOTIDE SEQUENCE [LARGE SCALE GENOMIC DNA]</scope>
    <source>
        <strain evidence="3">soil36-7</strain>
    </source>
</reference>
<dbReference type="KEGG" id="hmi:soil367_00270"/>
<name>A0A4P7XCN8_9ALTE</name>
<gene>
    <name evidence="2" type="ORF">soil367_00270</name>
</gene>
<proteinExistence type="predicted"/>
<dbReference type="AlphaFoldDB" id="A0A4P7XCN8"/>
<dbReference type="RefSeq" id="WP_136545801.1">
    <property type="nucleotide sequence ID" value="NZ_CP031093.1"/>
</dbReference>
<evidence type="ECO:0000313" key="2">
    <source>
        <dbReference type="EMBL" id="QCF24516.1"/>
    </source>
</evidence>
<dbReference type="OrthoDB" id="9785445at2"/>
<feature type="transmembrane region" description="Helical" evidence="1">
    <location>
        <begin position="20"/>
        <end position="40"/>
    </location>
</feature>
<keyword evidence="1" id="KW-0472">Membrane</keyword>
<evidence type="ECO:0000313" key="3">
    <source>
        <dbReference type="Proteomes" id="UP000298049"/>
    </source>
</evidence>
<dbReference type="Proteomes" id="UP000298049">
    <property type="component" value="Chromosome"/>
</dbReference>